<dbReference type="Pfam" id="PF01585">
    <property type="entry name" value="G-patch"/>
    <property type="match status" value="1"/>
</dbReference>
<dbReference type="InterPro" id="IPR009057">
    <property type="entry name" value="Homeodomain-like_sf"/>
</dbReference>
<evidence type="ECO:0000256" key="3">
    <source>
        <dbReference type="ARBA" id="ARBA00023155"/>
    </source>
</evidence>
<feature type="domain" description="POU-specific" evidence="11">
    <location>
        <begin position="556"/>
        <end position="630"/>
    </location>
</feature>
<comment type="similarity">
    <text evidence="7">Belongs to the POU transcription factor family.</text>
</comment>
<feature type="compositionally biased region" description="Basic residues" evidence="8">
    <location>
        <begin position="221"/>
        <end position="230"/>
    </location>
</feature>
<dbReference type="PROSITE" id="PS51179">
    <property type="entry name" value="POU_3"/>
    <property type="match status" value="1"/>
</dbReference>
<dbReference type="OrthoDB" id="6358449at2759"/>
<dbReference type="Gene3D" id="1.10.260.40">
    <property type="entry name" value="lambda repressor-like DNA-binding domains"/>
    <property type="match status" value="1"/>
</dbReference>
<evidence type="ECO:0000259" key="9">
    <source>
        <dbReference type="PROSITE" id="PS50071"/>
    </source>
</evidence>
<dbReference type="GO" id="GO:0030154">
    <property type="term" value="P:cell differentiation"/>
    <property type="evidence" value="ECO:0007669"/>
    <property type="project" value="UniProtKB-ARBA"/>
</dbReference>
<keyword evidence="7" id="KW-0804">Transcription</keyword>
<reference evidence="12" key="1">
    <citation type="submission" date="2020-09" db="EMBL/GenBank/DDBJ databases">
        <authorList>
            <person name="Kikuchi T."/>
        </authorList>
    </citation>
    <scope>NUCLEOTIDE SEQUENCE</scope>
    <source>
        <strain evidence="12">Ka4C1</strain>
    </source>
</reference>
<dbReference type="InterPro" id="IPR017970">
    <property type="entry name" value="Homeobox_CS"/>
</dbReference>
<protein>
    <recommendedName>
        <fullName evidence="7">POU domain protein</fullName>
    </recommendedName>
</protein>
<evidence type="ECO:0000313" key="12">
    <source>
        <dbReference type="EMBL" id="CAD5209507.1"/>
    </source>
</evidence>
<comment type="subcellular location">
    <subcellularLocation>
        <location evidence="1 5 6">Nucleus</location>
    </subcellularLocation>
</comment>
<feature type="domain" description="Homeobox" evidence="9">
    <location>
        <begin position="655"/>
        <end position="715"/>
    </location>
</feature>
<dbReference type="PANTHER" id="PTHR11636:SF89">
    <property type="entry name" value="POU DOMAIN PROTEIN 2, ISOFORM B-RELATED"/>
    <property type="match status" value="1"/>
</dbReference>
<keyword evidence="2 5" id="KW-0238">DNA-binding</keyword>
<dbReference type="PRINTS" id="PR00028">
    <property type="entry name" value="POUDOMAIN"/>
</dbReference>
<feature type="compositionally biased region" description="Basic and acidic residues" evidence="8">
    <location>
        <begin position="761"/>
        <end position="771"/>
    </location>
</feature>
<dbReference type="InterPro" id="IPR013847">
    <property type="entry name" value="POU"/>
</dbReference>
<dbReference type="InterPro" id="IPR001356">
    <property type="entry name" value="HD"/>
</dbReference>
<dbReference type="AlphaFoldDB" id="A0A811K266"/>
<dbReference type="SUPFAM" id="SSF47413">
    <property type="entry name" value="lambda repressor-like DNA-binding domains"/>
    <property type="match status" value="1"/>
</dbReference>
<sequence>MLAEPRRKQKISVDPQNVRWRNGDTIGKKLLSKMGWTDGKGIGRNEQGASENIKLKPNYRSAGLGADHKTRQHDQWIACHDDFAALLKQLNQGKSGSGNEEEQPEKGETISIQSVSKSSKKRIHYKFTRGKDLSLASERDKNAIFGNRKDKSTEEMSRKQKKDVENDEEITVNKEHFTEKSISASDYYAEKMKKWGNLFKKRSDEEVVEEVITESDNEEKRKKKKKNKRKIKEEHEEEELVEEQEESKRDKKRKKKEASPQEGNLTVSTENPPPIRERCLKELRARSGCRPPPFLSLSHKKEGPKGRDLVAGLVTGRLSTTNTPTPANTVLHEKAFTLTMICPMQRVSSATNQFEECYNDTLQPLIKSSPCASRPEETGTIDSGVDVQTSLPHQDDNNSALHHLSLQQQLPLDMTATMTDPRYWMSSQSSAAHITQAYHPFIFQQDWMASYPPQFQSQPLLVQQDLAFQDTSSLVTSNAQCMTPFYNIHNQASSSNVLPNLQEVKTEQNQGVIQKLPSAVAIEQQWPQFYGCMTNEELNSLARPDSAGLNIPGCPEEEASSEDLEAFAKTFKQKRIKMGFTQADVGLALGNLYGNVFSQTTICRFEALQLSFKNMCKLKPLLFKWLEEADAASNQSSSLSMGSGMDKVGLGGAAGRRRKKRTSIEVQIKSRLEFHFQKNPKPNAQEITSVANDLQLEKEVVRVWFCNRRQKEKRMTTPQPYPGSDLVLQSAVVAMSGYGQNVSNSSLSNQCPSSGTTHLPTHLEHSDGYQY</sequence>
<feature type="compositionally biased region" description="Acidic residues" evidence="8">
    <location>
        <begin position="235"/>
        <end position="245"/>
    </location>
</feature>
<dbReference type="PANTHER" id="PTHR11636">
    <property type="entry name" value="POU DOMAIN"/>
    <property type="match status" value="1"/>
</dbReference>
<dbReference type="InterPro" id="IPR000467">
    <property type="entry name" value="G_patch_dom"/>
</dbReference>
<feature type="region of interest" description="Disordered" evidence="8">
    <location>
        <begin position="206"/>
        <end position="273"/>
    </location>
</feature>
<dbReference type="GO" id="GO:0000981">
    <property type="term" value="F:DNA-binding transcription factor activity, RNA polymerase II-specific"/>
    <property type="evidence" value="ECO:0007669"/>
    <property type="project" value="InterPro"/>
</dbReference>
<feature type="compositionally biased region" description="Basic and acidic residues" evidence="8">
    <location>
        <begin position="144"/>
        <end position="164"/>
    </location>
</feature>
<accession>A0A811K266</accession>
<dbReference type="SMART" id="SM00443">
    <property type="entry name" value="G_patch"/>
    <property type="match status" value="1"/>
</dbReference>
<dbReference type="InterPro" id="IPR000327">
    <property type="entry name" value="POU_dom"/>
</dbReference>
<feature type="compositionally biased region" description="Polar residues" evidence="8">
    <location>
        <begin position="261"/>
        <end position="270"/>
    </location>
</feature>
<dbReference type="FunFam" id="1.10.260.40:FF:000001">
    <property type="entry name" value="POU domain protein"/>
    <property type="match status" value="1"/>
</dbReference>
<proteinExistence type="inferred from homology"/>
<dbReference type="InterPro" id="IPR050255">
    <property type="entry name" value="POU_domain_TF"/>
</dbReference>
<dbReference type="GO" id="GO:0000978">
    <property type="term" value="F:RNA polymerase II cis-regulatory region sequence-specific DNA binding"/>
    <property type="evidence" value="ECO:0007669"/>
    <property type="project" value="TreeGrafter"/>
</dbReference>
<dbReference type="Proteomes" id="UP000659654">
    <property type="component" value="Unassembled WGS sequence"/>
</dbReference>
<dbReference type="Gene3D" id="1.10.10.60">
    <property type="entry name" value="Homeodomain-like"/>
    <property type="match status" value="1"/>
</dbReference>
<feature type="domain" description="G-patch" evidence="10">
    <location>
        <begin position="23"/>
        <end position="69"/>
    </location>
</feature>
<evidence type="ECO:0000256" key="6">
    <source>
        <dbReference type="RuleBase" id="RU000682"/>
    </source>
</evidence>
<feature type="region of interest" description="Disordered" evidence="8">
    <location>
        <begin position="92"/>
        <end position="113"/>
    </location>
</feature>
<dbReference type="Pfam" id="PF00157">
    <property type="entry name" value="Pou"/>
    <property type="match status" value="1"/>
</dbReference>
<keyword evidence="3 5" id="KW-0371">Homeobox</keyword>
<dbReference type="EMBL" id="CAJFDI010000001">
    <property type="protein sequence ID" value="CAD5209507.1"/>
    <property type="molecule type" value="Genomic_DNA"/>
</dbReference>
<dbReference type="Pfam" id="PF00046">
    <property type="entry name" value="Homeodomain"/>
    <property type="match status" value="1"/>
</dbReference>
<dbReference type="SMART" id="SM00352">
    <property type="entry name" value="POU"/>
    <property type="match status" value="1"/>
</dbReference>
<feature type="region of interest" description="Disordered" evidence="8">
    <location>
        <begin position="144"/>
        <end position="168"/>
    </location>
</feature>
<evidence type="ECO:0000256" key="4">
    <source>
        <dbReference type="ARBA" id="ARBA00023242"/>
    </source>
</evidence>
<dbReference type="CDD" id="cd00086">
    <property type="entry name" value="homeodomain"/>
    <property type="match status" value="1"/>
</dbReference>
<dbReference type="PROSITE" id="PS50174">
    <property type="entry name" value="G_PATCH"/>
    <property type="match status" value="1"/>
</dbReference>
<keyword evidence="4 5" id="KW-0539">Nucleus</keyword>
<organism evidence="12 13">
    <name type="scientific">Bursaphelenchus xylophilus</name>
    <name type="common">Pinewood nematode worm</name>
    <name type="synonym">Aphelenchoides xylophilus</name>
    <dbReference type="NCBI Taxonomy" id="6326"/>
    <lineage>
        <taxon>Eukaryota</taxon>
        <taxon>Metazoa</taxon>
        <taxon>Ecdysozoa</taxon>
        <taxon>Nematoda</taxon>
        <taxon>Chromadorea</taxon>
        <taxon>Rhabditida</taxon>
        <taxon>Tylenchina</taxon>
        <taxon>Tylenchomorpha</taxon>
        <taxon>Aphelenchoidea</taxon>
        <taxon>Aphelenchoididae</taxon>
        <taxon>Bursaphelenchus</taxon>
    </lineage>
</organism>
<gene>
    <name evidence="12" type="ORF">BXYJ_LOCUS1470</name>
</gene>
<dbReference type="PROSITE" id="PS00027">
    <property type="entry name" value="HOMEOBOX_1"/>
    <property type="match status" value="1"/>
</dbReference>
<feature type="compositionally biased region" description="Acidic residues" evidence="8">
    <location>
        <begin position="206"/>
        <end position="217"/>
    </location>
</feature>
<dbReference type="PROSITE" id="PS00465">
    <property type="entry name" value="POU_2"/>
    <property type="match status" value="1"/>
</dbReference>
<name>A0A811K266_BURXY</name>
<evidence type="ECO:0000256" key="7">
    <source>
        <dbReference type="RuleBase" id="RU361194"/>
    </source>
</evidence>
<dbReference type="Proteomes" id="UP000582659">
    <property type="component" value="Unassembled WGS sequence"/>
</dbReference>
<evidence type="ECO:0000256" key="5">
    <source>
        <dbReference type="PROSITE-ProRule" id="PRU00108"/>
    </source>
</evidence>
<dbReference type="PROSITE" id="PS50071">
    <property type="entry name" value="HOMEOBOX_2"/>
    <property type="match status" value="1"/>
</dbReference>
<evidence type="ECO:0000256" key="1">
    <source>
        <dbReference type="ARBA" id="ARBA00004123"/>
    </source>
</evidence>
<evidence type="ECO:0000256" key="2">
    <source>
        <dbReference type="ARBA" id="ARBA00023125"/>
    </source>
</evidence>
<feature type="region of interest" description="Disordered" evidence="8">
    <location>
        <begin position="745"/>
        <end position="771"/>
    </location>
</feature>
<keyword evidence="13" id="KW-1185">Reference proteome</keyword>
<feature type="compositionally biased region" description="Low complexity" evidence="8">
    <location>
        <begin position="745"/>
        <end position="754"/>
    </location>
</feature>
<dbReference type="SMART" id="SM00389">
    <property type="entry name" value="HOX"/>
    <property type="match status" value="1"/>
</dbReference>
<evidence type="ECO:0000256" key="8">
    <source>
        <dbReference type="SAM" id="MobiDB-lite"/>
    </source>
</evidence>
<feature type="DNA-binding region" description="Homeobox" evidence="5">
    <location>
        <begin position="657"/>
        <end position="716"/>
    </location>
</feature>
<dbReference type="GO" id="GO:0005634">
    <property type="term" value="C:nucleus"/>
    <property type="evidence" value="ECO:0007669"/>
    <property type="project" value="UniProtKB-SubCell"/>
</dbReference>
<dbReference type="EMBL" id="CAJFCV020000001">
    <property type="protein sequence ID" value="CAG9084600.1"/>
    <property type="molecule type" value="Genomic_DNA"/>
</dbReference>
<comment type="caution">
    <text evidence="12">The sequence shown here is derived from an EMBL/GenBank/DDBJ whole genome shotgun (WGS) entry which is preliminary data.</text>
</comment>
<dbReference type="SUPFAM" id="SSF46689">
    <property type="entry name" value="Homeodomain-like"/>
    <property type="match status" value="1"/>
</dbReference>
<evidence type="ECO:0000259" key="11">
    <source>
        <dbReference type="PROSITE" id="PS51179"/>
    </source>
</evidence>
<evidence type="ECO:0000313" key="13">
    <source>
        <dbReference type="Proteomes" id="UP000659654"/>
    </source>
</evidence>
<dbReference type="InterPro" id="IPR010982">
    <property type="entry name" value="Lambda_DNA-bd_dom_sf"/>
</dbReference>
<evidence type="ECO:0000259" key="10">
    <source>
        <dbReference type="PROSITE" id="PS50174"/>
    </source>
</evidence>
<dbReference type="SMR" id="A0A811K266"/>